<evidence type="ECO:0000256" key="2">
    <source>
        <dbReference type="ARBA" id="ARBA00022692"/>
    </source>
</evidence>
<evidence type="ECO:0000256" key="5">
    <source>
        <dbReference type="SAM" id="MobiDB-lite"/>
    </source>
</evidence>
<feature type="transmembrane region" description="Helical" evidence="6">
    <location>
        <begin position="108"/>
        <end position="133"/>
    </location>
</feature>
<sequence length="575" mass="61104">MLPIHLEMWSKLRDGFVAVVIGLAAQLLIAGIQSILEESDVDFPPSILAMAGVFALLLTCGCFLPGVDGFYRRHLQGPANLLNRHMSIGFTIPFVMICRSELASPETIGLIILCFVLTGVFNTVLSYAFALPLQSLMSRWTYRSEAAEIADDDRKGKSEEKKQPSPGNLEKGRANLTVPSTHLSTSTMVSHLTSRSSTPAEKMLNDDAAAEETLPANRWTTTCHFILRNPMLILSWLLLVVVGLPLRYATQHDTFLATCLLSAIWFTTLAIQSGVKTSQHLRPSLRTLLSGLSNPVLWTSLAMIAYIFTDCAISSRSLPTMLDTLQTHNTLSELILRKAAGTIPGKDAMAAGDIALSILNAGLVSWGLKLYEYRRQLLSRAGLTVFSVSSLVALGNVALGPPFAHALSLGPAGRDLAFAARSVTLALGSPVLTTLGGDAGLNATMVVVSGIVFQMGLGFGAGAWLEGKVTGLVARWGVMEGSNDDPEAQSRLAGRTASTTTTTTSTSTDDPTTVAAGVTIGINAAAMGTAYLYEVKSDAAPYSALSMMALGIMTVVFSSIPPLAVWVVEQVSPAV</sequence>
<dbReference type="Pfam" id="PF04172">
    <property type="entry name" value="LrgB"/>
    <property type="match status" value="2"/>
</dbReference>
<proteinExistence type="predicted"/>
<dbReference type="AlphaFoldDB" id="A0AA39WVX1"/>
<feature type="transmembrane region" description="Helical" evidence="6">
    <location>
        <begin position="231"/>
        <end position="249"/>
    </location>
</feature>
<keyword evidence="2 6" id="KW-0812">Transmembrane</keyword>
<feature type="compositionally biased region" description="Basic and acidic residues" evidence="5">
    <location>
        <begin position="152"/>
        <end position="163"/>
    </location>
</feature>
<feature type="transmembrane region" description="Helical" evidence="6">
    <location>
        <begin position="354"/>
        <end position="371"/>
    </location>
</feature>
<accession>A0AA39WVX1</accession>
<dbReference type="Proteomes" id="UP001175000">
    <property type="component" value="Unassembled WGS sequence"/>
</dbReference>
<evidence type="ECO:0000256" key="1">
    <source>
        <dbReference type="ARBA" id="ARBA00004141"/>
    </source>
</evidence>
<dbReference type="PANTHER" id="PTHR30249">
    <property type="entry name" value="PUTATIVE SEROTONIN TRANSPORTER"/>
    <property type="match status" value="1"/>
</dbReference>
<feature type="transmembrane region" description="Helical" evidence="6">
    <location>
        <begin position="82"/>
        <end position="102"/>
    </location>
</feature>
<gene>
    <name evidence="7" type="ORF">B0T14DRAFT_150292</name>
</gene>
<dbReference type="InterPro" id="IPR007300">
    <property type="entry name" value="CidB/LrgB"/>
</dbReference>
<dbReference type="EMBL" id="JAULSU010000003">
    <property type="protein sequence ID" value="KAK0622577.1"/>
    <property type="molecule type" value="Genomic_DNA"/>
</dbReference>
<comment type="subcellular location">
    <subcellularLocation>
        <location evidence="1">Membrane</location>
        <topology evidence="1">Multi-pass membrane protein</topology>
    </subcellularLocation>
</comment>
<feature type="compositionally biased region" description="Low complexity" evidence="5">
    <location>
        <begin position="496"/>
        <end position="510"/>
    </location>
</feature>
<feature type="transmembrane region" description="Helical" evidence="6">
    <location>
        <begin position="545"/>
        <end position="568"/>
    </location>
</feature>
<keyword evidence="4 6" id="KW-0472">Membrane</keyword>
<feature type="transmembrane region" description="Helical" evidence="6">
    <location>
        <begin position="287"/>
        <end position="308"/>
    </location>
</feature>
<keyword evidence="8" id="KW-1185">Reference proteome</keyword>
<feature type="transmembrane region" description="Helical" evidence="6">
    <location>
        <begin position="383"/>
        <end position="404"/>
    </location>
</feature>
<reference evidence="7" key="1">
    <citation type="submission" date="2023-06" db="EMBL/GenBank/DDBJ databases">
        <title>Genome-scale phylogeny and comparative genomics of the fungal order Sordariales.</title>
        <authorList>
            <consortium name="Lawrence Berkeley National Laboratory"/>
            <person name="Hensen N."/>
            <person name="Bonometti L."/>
            <person name="Westerberg I."/>
            <person name="Brannstrom I.O."/>
            <person name="Guillou S."/>
            <person name="Cros-Aarteil S."/>
            <person name="Calhoun S."/>
            <person name="Haridas S."/>
            <person name="Kuo A."/>
            <person name="Mondo S."/>
            <person name="Pangilinan J."/>
            <person name="Riley R."/>
            <person name="Labutti K."/>
            <person name="Andreopoulos B."/>
            <person name="Lipzen A."/>
            <person name="Chen C."/>
            <person name="Yanf M."/>
            <person name="Daum C."/>
            <person name="Ng V."/>
            <person name="Clum A."/>
            <person name="Steindorff A."/>
            <person name="Ohm R."/>
            <person name="Martin F."/>
            <person name="Silar P."/>
            <person name="Natvig D."/>
            <person name="Lalanne C."/>
            <person name="Gautier V."/>
            <person name="Ament-Velasquez S.L."/>
            <person name="Kruys A."/>
            <person name="Hutchinson M.I."/>
            <person name="Powell A.J."/>
            <person name="Barry K."/>
            <person name="Miller A.N."/>
            <person name="Grigoriev I.V."/>
            <person name="Debuchy R."/>
            <person name="Gladieux P."/>
            <person name="Thoren M.H."/>
            <person name="Johannesson H."/>
        </authorList>
    </citation>
    <scope>NUCLEOTIDE SEQUENCE</scope>
    <source>
        <strain evidence="7">CBS 606.72</strain>
    </source>
</reference>
<evidence type="ECO:0000256" key="6">
    <source>
        <dbReference type="SAM" id="Phobius"/>
    </source>
</evidence>
<feature type="transmembrane region" description="Helical" evidence="6">
    <location>
        <begin position="514"/>
        <end position="533"/>
    </location>
</feature>
<evidence type="ECO:0000313" key="7">
    <source>
        <dbReference type="EMBL" id="KAK0622577.1"/>
    </source>
</evidence>
<protein>
    <recommendedName>
        <fullName evidence="9">LrgB-like protein</fullName>
    </recommendedName>
</protein>
<evidence type="ECO:0000256" key="3">
    <source>
        <dbReference type="ARBA" id="ARBA00022989"/>
    </source>
</evidence>
<dbReference type="PANTHER" id="PTHR30249:SF0">
    <property type="entry name" value="PLASTIDAL GLYCOLATE_GLYCERATE TRANSLOCATOR 1, CHLOROPLASTIC"/>
    <property type="match status" value="1"/>
</dbReference>
<dbReference type="GO" id="GO:0016020">
    <property type="term" value="C:membrane"/>
    <property type="evidence" value="ECO:0007669"/>
    <property type="project" value="UniProtKB-SubCell"/>
</dbReference>
<comment type="caution">
    <text evidence="7">The sequence shown here is derived from an EMBL/GenBank/DDBJ whole genome shotgun (WGS) entry which is preliminary data.</text>
</comment>
<feature type="region of interest" description="Disordered" evidence="5">
    <location>
        <begin position="151"/>
        <end position="174"/>
    </location>
</feature>
<name>A0AA39WVX1_9PEZI</name>
<feature type="region of interest" description="Disordered" evidence="5">
    <location>
        <begin position="482"/>
        <end position="510"/>
    </location>
</feature>
<organism evidence="7 8">
    <name type="scientific">Immersiella caudata</name>
    <dbReference type="NCBI Taxonomy" id="314043"/>
    <lineage>
        <taxon>Eukaryota</taxon>
        <taxon>Fungi</taxon>
        <taxon>Dikarya</taxon>
        <taxon>Ascomycota</taxon>
        <taxon>Pezizomycotina</taxon>
        <taxon>Sordariomycetes</taxon>
        <taxon>Sordariomycetidae</taxon>
        <taxon>Sordariales</taxon>
        <taxon>Lasiosphaeriaceae</taxon>
        <taxon>Immersiella</taxon>
    </lineage>
</organism>
<evidence type="ECO:0008006" key="9">
    <source>
        <dbReference type="Google" id="ProtNLM"/>
    </source>
</evidence>
<keyword evidence="3 6" id="KW-1133">Transmembrane helix</keyword>
<evidence type="ECO:0000256" key="4">
    <source>
        <dbReference type="ARBA" id="ARBA00023136"/>
    </source>
</evidence>
<feature type="transmembrane region" description="Helical" evidence="6">
    <location>
        <begin position="255"/>
        <end position="275"/>
    </location>
</feature>
<evidence type="ECO:0000313" key="8">
    <source>
        <dbReference type="Proteomes" id="UP001175000"/>
    </source>
</evidence>
<feature type="transmembrane region" description="Helical" evidence="6">
    <location>
        <begin position="12"/>
        <end position="35"/>
    </location>
</feature>
<feature type="transmembrane region" description="Helical" evidence="6">
    <location>
        <begin position="443"/>
        <end position="465"/>
    </location>
</feature>
<feature type="transmembrane region" description="Helical" evidence="6">
    <location>
        <begin position="47"/>
        <end position="70"/>
    </location>
</feature>